<comment type="caution">
    <text evidence="2">The sequence shown here is derived from an EMBL/GenBank/DDBJ whole genome shotgun (WGS) entry which is preliminary data.</text>
</comment>
<name>A0A3D9T646_9ACTN</name>
<feature type="region of interest" description="Disordered" evidence="1">
    <location>
        <begin position="18"/>
        <end position="212"/>
    </location>
</feature>
<proteinExistence type="predicted"/>
<feature type="compositionally biased region" description="Low complexity" evidence="1">
    <location>
        <begin position="90"/>
        <end position="103"/>
    </location>
</feature>
<organism evidence="2 3">
    <name type="scientific">Thermomonospora umbrina</name>
    <dbReference type="NCBI Taxonomy" id="111806"/>
    <lineage>
        <taxon>Bacteria</taxon>
        <taxon>Bacillati</taxon>
        <taxon>Actinomycetota</taxon>
        <taxon>Actinomycetes</taxon>
        <taxon>Streptosporangiales</taxon>
        <taxon>Thermomonosporaceae</taxon>
        <taxon>Thermomonospora</taxon>
    </lineage>
</organism>
<dbReference type="AlphaFoldDB" id="A0A3D9T646"/>
<evidence type="ECO:0000313" key="3">
    <source>
        <dbReference type="Proteomes" id="UP000256661"/>
    </source>
</evidence>
<feature type="region of interest" description="Disordered" evidence="1">
    <location>
        <begin position="227"/>
        <end position="266"/>
    </location>
</feature>
<sequence length="266" mass="28234">MSAVRPWALILLTRHSPVRRCPSVEAAPLRRPHPRPSPLTMPTPSLGSAARPRIARPGRPHGGSWATPPSPACGSSSTRGPLSPTHPRGRAAATRPAAALPGRSPTRRTPIGVSGHQGISVDQWRPAAPFGERDVQRRSGRHVPARPHGTTRHPPWSPPTCPTRRCTCAPPTSSTTSPAAASPSPLSTGPPDKIHEYVNSHRKRPGVGVDTFSGGAHRMFSVGCAALRQARPPTPRRDPSTDLGWPHAPQGGTDERGRPHSLKISA</sequence>
<accession>A0A3D9T646</accession>
<feature type="compositionally biased region" description="Basic residues" evidence="1">
    <location>
        <begin position="138"/>
        <end position="151"/>
    </location>
</feature>
<evidence type="ECO:0000256" key="1">
    <source>
        <dbReference type="SAM" id="MobiDB-lite"/>
    </source>
</evidence>
<dbReference type="Proteomes" id="UP000256661">
    <property type="component" value="Unassembled WGS sequence"/>
</dbReference>
<evidence type="ECO:0000313" key="2">
    <source>
        <dbReference type="EMBL" id="REF00716.1"/>
    </source>
</evidence>
<feature type="compositionally biased region" description="Low complexity" evidence="1">
    <location>
        <begin position="169"/>
        <end position="191"/>
    </location>
</feature>
<dbReference type="EMBL" id="QTTT01000001">
    <property type="protein sequence ID" value="REF00716.1"/>
    <property type="molecule type" value="Genomic_DNA"/>
</dbReference>
<keyword evidence="3" id="KW-1185">Reference proteome</keyword>
<protein>
    <submittedName>
        <fullName evidence="2">Uncharacterized protein</fullName>
    </submittedName>
</protein>
<gene>
    <name evidence="2" type="ORF">DFJ69_6286</name>
</gene>
<reference evidence="2 3" key="1">
    <citation type="submission" date="2018-08" db="EMBL/GenBank/DDBJ databases">
        <title>Sequencing the genomes of 1000 actinobacteria strains.</title>
        <authorList>
            <person name="Klenk H.-P."/>
        </authorList>
    </citation>
    <scope>NUCLEOTIDE SEQUENCE [LARGE SCALE GENOMIC DNA]</scope>
    <source>
        <strain evidence="2 3">DSM 43927</strain>
    </source>
</reference>